<dbReference type="InterPro" id="IPR001005">
    <property type="entry name" value="SANT/Myb"/>
</dbReference>
<evidence type="ECO:0000259" key="4">
    <source>
        <dbReference type="PROSITE" id="PS50090"/>
    </source>
</evidence>
<dbReference type="PANTHER" id="PTHR45614:SF25">
    <property type="entry name" value="MYB PROTEIN"/>
    <property type="match status" value="1"/>
</dbReference>
<feature type="compositionally biased region" description="Basic residues" evidence="3">
    <location>
        <begin position="107"/>
        <end position="117"/>
    </location>
</feature>
<keyword evidence="1" id="KW-0677">Repeat</keyword>
<feature type="domain" description="Myb-like" evidence="4">
    <location>
        <begin position="91"/>
        <end position="152"/>
    </location>
</feature>
<organism evidence="6 7">
    <name type="scientific">Nitzschia inconspicua</name>
    <dbReference type="NCBI Taxonomy" id="303405"/>
    <lineage>
        <taxon>Eukaryota</taxon>
        <taxon>Sar</taxon>
        <taxon>Stramenopiles</taxon>
        <taxon>Ochrophyta</taxon>
        <taxon>Bacillariophyta</taxon>
        <taxon>Bacillariophyceae</taxon>
        <taxon>Bacillariophycidae</taxon>
        <taxon>Bacillariales</taxon>
        <taxon>Bacillariaceae</taxon>
        <taxon>Nitzschia</taxon>
    </lineage>
</organism>
<dbReference type="InterPro" id="IPR050560">
    <property type="entry name" value="MYB_TF"/>
</dbReference>
<dbReference type="GO" id="GO:0005634">
    <property type="term" value="C:nucleus"/>
    <property type="evidence" value="ECO:0007669"/>
    <property type="project" value="TreeGrafter"/>
</dbReference>
<evidence type="ECO:0000259" key="5">
    <source>
        <dbReference type="PROSITE" id="PS51294"/>
    </source>
</evidence>
<evidence type="ECO:0000313" key="6">
    <source>
        <dbReference type="EMBL" id="KAG7363419.1"/>
    </source>
</evidence>
<sequence>MASVQSSNATSQLPVVENLFDVNSPKSVQSEPVSSPCGTNEVSLSKVTDEETKEFEGSHTTPKCSITKQIEEDEDDDEEEEDDDAVNWQGGPWNPDEDKKLKSIVSSRKKASRKKKQGGQLPPGAEEVDWEKVGTSMDRDAKQCKKRYEFLRLCLGGKGPVPWTRDEDEQILFLVGQHGAKKWSSIASHLPGRSGKQCRERWHNHLNPNINKSKTWSVEEDRIIIESHLRFGNRWAEIAKMLPGRTDNAIKNHWNSSMKKKIEKYLLTKRADSTLPIVDQSGRFLIGNDIEGCLRATQQPGPNSKNQKGKGKSFDTESFGTPAPILSRPVNGMIPLATPLPGHQNASTHSMMMMKRYYDSYISDGFTSLGYTPHSVKKAKVSDFMTSSIDPALAEKFLNELKGGYVRGVYLSALEKRKVVEKAFKSGSFESLKNVELTPEEDQKLRNIFSQMKNRGNDYWIPHTPHSHPNFSFMGSFMSSHGDMQQQWAHPSPLYPISQPRRSYPPSSVAATRKMNVGNQTLKHSPLMRAKDSAKQKEQKTKEILATESTGIVNDPLSTDAFLATPGRKTKDGSCFSPFMYPTPQAARTNSPLLGHEWEGEETDLLHDPFPKSSFEGVNPPVTPRYFLNPSGTLLDAPPSTTTKFICSNVNTPRVFFKDQLTETFDFQNGDKTATPFTNRLATTPAHLKAVTGSGPDRLRGHQVDDERDILLSTAFLDTPKSPKSGNVQDMDQSLHHIDACIKSPLNFGSPNMKASPLRHKWV</sequence>
<feature type="compositionally biased region" description="Polar residues" evidence="3">
    <location>
        <begin position="296"/>
        <end position="306"/>
    </location>
</feature>
<evidence type="ECO:0000313" key="7">
    <source>
        <dbReference type="Proteomes" id="UP000693970"/>
    </source>
</evidence>
<reference evidence="6" key="1">
    <citation type="journal article" date="2021" name="Sci. Rep.">
        <title>Diploid genomic architecture of Nitzschia inconspicua, an elite biomass production diatom.</title>
        <authorList>
            <person name="Oliver A."/>
            <person name="Podell S."/>
            <person name="Pinowska A."/>
            <person name="Traller J.C."/>
            <person name="Smith S.R."/>
            <person name="McClure R."/>
            <person name="Beliaev A."/>
            <person name="Bohutskyi P."/>
            <person name="Hill E.A."/>
            <person name="Rabines A."/>
            <person name="Zheng H."/>
            <person name="Allen L.Z."/>
            <person name="Kuo A."/>
            <person name="Grigoriev I.V."/>
            <person name="Allen A.E."/>
            <person name="Hazlebeck D."/>
            <person name="Allen E.E."/>
        </authorList>
    </citation>
    <scope>NUCLEOTIDE SEQUENCE</scope>
    <source>
        <strain evidence="6">Hildebrandi</strain>
    </source>
</reference>
<feature type="region of interest" description="Disordered" evidence="3">
    <location>
        <begin position="25"/>
        <end position="128"/>
    </location>
</feature>
<feature type="domain" description="HTH myb-type" evidence="5">
    <location>
        <begin position="162"/>
        <end position="210"/>
    </location>
</feature>
<dbReference type="EMBL" id="JAGRRH010000010">
    <property type="protein sequence ID" value="KAG7363419.1"/>
    <property type="molecule type" value="Genomic_DNA"/>
</dbReference>
<feature type="domain" description="Myb-like" evidence="4">
    <location>
        <begin position="162"/>
        <end position="206"/>
    </location>
</feature>
<feature type="compositionally biased region" description="Acidic residues" evidence="3">
    <location>
        <begin position="71"/>
        <end position="85"/>
    </location>
</feature>
<feature type="region of interest" description="Disordered" evidence="3">
    <location>
        <begin position="295"/>
        <end position="316"/>
    </location>
</feature>
<evidence type="ECO:0000256" key="2">
    <source>
        <dbReference type="ARBA" id="ARBA00023125"/>
    </source>
</evidence>
<evidence type="ECO:0000256" key="3">
    <source>
        <dbReference type="SAM" id="MobiDB-lite"/>
    </source>
</evidence>
<dbReference type="FunFam" id="1.10.10.60:FF:000010">
    <property type="entry name" value="Transcriptional activator Myb isoform A"/>
    <property type="match status" value="1"/>
</dbReference>
<dbReference type="SMART" id="SM00717">
    <property type="entry name" value="SANT"/>
    <property type="match status" value="3"/>
</dbReference>
<dbReference type="AlphaFoldDB" id="A0A9K3Q0B0"/>
<dbReference type="PROSITE" id="PS51294">
    <property type="entry name" value="HTH_MYB"/>
    <property type="match status" value="2"/>
</dbReference>
<accession>A0A9K3Q0B0</accession>
<evidence type="ECO:0000256" key="1">
    <source>
        <dbReference type="ARBA" id="ARBA00022737"/>
    </source>
</evidence>
<protein>
    <submittedName>
        <fullName evidence="6">Myb-like DNA-binding protein</fullName>
    </submittedName>
</protein>
<dbReference type="Pfam" id="PF00249">
    <property type="entry name" value="Myb_DNA-binding"/>
    <property type="match status" value="2"/>
</dbReference>
<keyword evidence="2 6" id="KW-0238">DNA-binding</keyword>
<feature type="compositionally biased region" description="Polar residues" evidence="3">
    <location>
        <begin position="58"/>
        <end position="68"/>
    </location>
</feature>
<feature type="compositionally biased region" description="Polar residues" evidence="3">
    <location>
        <begin position="25"/>
        <end position="46"/>
    </location>
</feature>
<dbReference type="CDD" id="cd00167">
    <property type="entry name" value="SANT"/>
    <property type="match status" value="2"/>
</dbReference>
<feature type="domain" description="Myb-like" evidence="4">
    <location>
        <begin position="212"/>
        <end position="258"/>
    </location>
</feature>
<dbReference type="OrthoDB" id="2143914at2759"/>
<dbReference type="PANTHER" id="PTHR45614">
    <property type="entry name" value="MYB PROTEIN-RELATED"/>
    <property type="match status" value="1"/>
</dbReference>
<dbReference type="GO" id="GO:0000978">
    <property type="term" value="F:RNA polymerase II cis-regulatory region sequence-specific DNA binding"/>
    <property type="evidence" value="ECO:0007669"/>
    <property type="project" value="TreeGrafter"/>
</dbReference>
<dbReference type="PROSITE" id="PS50090">
    <property type="entry name" value="MYB_LIKE"/>
    <property type="match status" value="3"/>
</dbReference>
<reference evidence="6" key="2">
    <citation type="submission" date="2021-04" db="EMBL/GenBank/DDBJ databases">
        <authorList>
            <person name="Podell S."/>
        </authorList>
    </citation>
    <scope>NUCLEOTIDE SEQUENCE</scope>
    <source>
        <strain evidence="6">Hildebrandi</strain>
    </source>
</reference>
<feature type="compositionally biased region" description="Basic and acidic residues" evidence="3">
    <location>
        <begin position="47"/>
        <end position="57"/>
    </location>
</feature>
<dbReference type="GO" id="GO:0000981">
    <property type="term" value="F:DNA-binding transcription factor activity, RNA polymerase II-specific"/>
    <property type="evidence" value="ECO:0007669"/>
    <property type="project" value="TreeGrafter"/>
</dbReference>
<comment type="caution">
    <text evidence="6">The sequence shown here is derived from an EMBL/GenBank/DDBJ whole genome shotgun (WGS) entry which is preliminary data.</text>
</comment>
<dbReference type="Proteomes" id="UP000693970">
    <property type="component" value="Unassembled WGS sequence"/>
</dbReference>
<name>A0A9K3Q0B0_9STRA</name>
<keyword evidence="7" id="KW-1185">Reference proteome</keyword>
<dbReference type="InterPro" id="IPR017930">
    <property type="entry name" value="Myb_dom"/>
</dbReference>
<gene>
    <name evidence="6" type="ORF">IV203_026779</name>
</gene>
<proteinExistence type="predicted"/>
<feature type="domain" description="HTH myb-type" evidence="5">
    <location>
        <begin position="215"/>
        <end position="262"/>
    </location>
</feature>